<evidence type="ECO:0000313" key="4">
    <source>
        <dbReference type="Proteomes" id="UP001499884"/>
    </source>
</evidence>
<feature type="compositionally biased region" description="Low complexity" evidence="1">
    <location>
        <begin position="142"/>
        <end position="157"/>
    </location>
</feature>
<dbReference type="Proteomes" id="UP001499884">
    <property type="component" value="Unassembled WGS sequence"/>
</dbReference>
<feature type="chain" id="PRO_5047240544" evidence="2">
    <location>
        <begin position="21"/>
        <end position="204"/>
    </location>
</feature>
<accession>A0ABP7G4S6</accession>
<name>A0ABP7G4S6_9ACTN</name>
<keyword evidence="4" id="KW-1185">Reference proteome</keyword>
<keyword evidence="2" id="KW-0732">Signal</keyword>
<protein>
    <submittedName>
        <fullName evidence="3">Pilus assembly protein TadG-related protein</fullName>
    </submittedName>
</protein>
<feature type="region of interest" description="Disordered" evidence="1">
    <location>
        <begin position="142"/>
        <end position="180"/>
    </location>
</feature>
<gene>
    <name evidence="3" type="ORF">GCM10023082_58030</name>
</gene>
<sequence length="204" mass="20544">MIAGVLFAALAFFVVGQAGATRNGGQSAADAAALAAAQQSRDDFKAAFLKNLADPDYLERIFDGSFAGPAGDACGAATEFANANSADVVACSPLGDGRWGFSVDVVTQNTVGKSVVPGTENTRARTHATAVVVPRCGFDAAPGASVPASPPAASSGPQGDGRQPLGQVSPGDLRCPGGDISVDPGHLDLLPDMSDLFTVRLADR</sequence>
<proteinExistence type="predicted"/>
<feature type="signal peptide" evidence="2">
    <location>
        <begin position="1"/>
        <end position="20"/>
    </location>
</feature>
<organism evidence="3 4">
    <name type="scientific">Streptomyces tremellae</name>
    <dbReference type="NCBI Taxonomy" id="1124239"/>
    <lineage>
        <taxon>Bacteria</taxon>
        <taxon>Bacillati</taxon>
        <taxon>Actinomycetota</taxon>
        <taxon>Actinomycetes</taxon>
        <taxon>Kitasatosporales</taxon>
        <taxon>Streptomycetaceae</taxon>
        <taxon>Streptomyces</taxon>
    </lineage>
</organism>
<dbReference type="EMBL" id="BAABEP010000065">
    <property type="protein sequence ID" value="GAA3755088.1"/>
    <property type="molecule type" value="Genomic_DNA"/>
</dbReference>
<evidence type="ECO:0000313" key="3">
    <source>
        <dbReference type="EMBL" id="GAA3755088.1"/>
    </source>
</evidence>
<comment type="caution">
    <text evidence="3">The sequence shown here is derived from an EMBL/GenBank/DDBJ whole genome shotgun (WGS) entry which is preliminary data.</text>
</comment>
<dbReference type="RefSeq" id="WP_345653949.1">
    <property type="nucleotide sequence ID" value="NZ_BAABEP010000065.1"/>
</dbReference>
<reference evidence="4" key="1">
    <citation type="journal article" date="2019" name="Int. J. Syst. Evol. Microbiol.">
        <title>The Global Catalogue of Microorganisms (GCM) 10K type strain sequencing project: providing services to taxonomists for standard genome sequencing and annotation.</title>
        <authorList>
            <consortium name="The Broad Institute Genomics Platform"/>
            <consortium name="The Broad Institute Genome Sequencing Center for Infectious Disease"/>
            <person name="Wu L."/>
            <person name="Ma J."/>
        </authorList>
    </citation>
    <scope>NUCLEOTIDE SEQUENCE [LARGE SCALE GENOMIC DNA]</scope>
    <source>
        <strain evidence="4">JCM 30846</strain>
    </source>
</reference>
<evidence type="ECO:0000256" key="2">
    <source>
        <dbReference type="SAM" id="SignalP"/>
    </source>
</evidence>
<evidence type="ECO:0000256" key="1">
    <source>
        <dbReference type="SAM" id="MobiDB-lite"/>
    </source>
</evidence>